<protein>
    <submittedName>
        <fullName evidence="2">Polysaccharide deacetylase</fullName>
    </submittedName>
</protein>
<dbReference type="InterPro" id="IPR002509">
    <property type="entry name" value="NODB_dom"/>
</dbReference>
<organism evidence="2 3">
    <name type="scientific">Halorubrum californiense DSM 19288</name>
    <dbReference type="NCBI Taxonomy" id="1227465"/>
    <lineage>
        <taxon>Archaea</taxon>
        <taxon>Methanobacteriati</taxon>
        <taxon>Methanobacteriota</taxon>
        <taxon>Stenosarchaea group</taxon>
        <taxon>Halobacteria</taxon>
        <taxon>Halobacteriales</taxon>
        <taxon>Haloferacaceae</taxon>
        <taxon>Halorubrum</taxon>
    </lineage>
</organism>
<dbReference type="SUPFAM" id="SSF88713">
    <property type="entry name" value="Glycoside hydrolase/deacetylase"/>
    <property type="match status" value="1"/>
</dbReference>
<dbReference type="InterPro" id="IPR011330">
    <property type="entry name" value="Glyco_hydro/deAcase_b/a-brl"/>
</dbReference>
<evidence type="ECO:0000313" key="3">
    <source>
        <dbReference type="Proteomes" id="UP000011586"/>
    </source>
</evidence>
<dbReference type="Pfam" id="PF01522">
    <property type="entry name" value="Polysacc_deac_1"/>
    <property type="match status" value="1"/>
</dbReference>
<accession>M0E0V9</accession>
<reference evidence="2 3" key="1">
    <citation type="journal article" date="2014" name="PLoS Genet.">
        <title>Phylogenetically driven sequencing of extremely halophilic archaea reveals strategies for static and dynamic osmo-response.</title>
        <authorList>
            <person name="Becker E.A."/>
            <person name="Seitzer P.M."/>
            <person name="Tritt A."/>
            <person name="Larsen D."/>
            <person name="Krusor M."/>
            <person name="Yao A.I."/>
            <person name="Wu D."/>
            <person name="Madern D."/>
            <person name="Eisen J.A."/>
            <person name="Darling A.E."/>
            <person name="Facciotti M.T."/>
        </authorList>
    </citation>
    <scope>NUCLEOTIDE SEQUENCE [LARGE SCALE GENOMIC DNA]</scope>
    <source>
        <strain evidence="2 3">DSM 19288</strain>
    </source>
</reference>
<dbReference type="EMBL" id="AOJK01000069">
    <property type="protein sequence ID" value="ELZ40567.1"/>
    <property type="molecule type" value="Genomic_DNA"/>
</dbReference>
<evidence type="ECO:0000259" key="1">
    <source>
        <dbReference type="Pfam" id="PF01522"/>
    </source>
</evidence>
<feature type="domain" description="NodB homology" evidence="1">
    <location>
        <begin position="19"/>
        <end position="138"/>
    </location>
</feature>
<evidence type="ECO:0000313" key="2">
    <source>
        <dbReference type="EMBL" id="ELZ40567.1"/>
    </source>
</evidence>
<dbReference type="AlphaFoldDB" id="M0E0V9"/>
<keyword evidence="3" id="KW-1185">Reference proteome</keyword>
<dbReference type="Gene3D" id="3.20.20.370">
    <property type="entry name" value="Glycoside hydrolase/deacetylase"/>
    <property type="match status" value="1"/>
</dbReference>
<dbReference type="GO" id="GO:0016810">
    <property type="term" value="F:hydrolase activity, acting on carbon-nitrogen (but not peptide) bonds"/>
    <property type="evidence" value="ECO:0007669"/>
    <property type="project" value="InterPro"/>
</dbReference>
<sequence length="295" mass="34036">MHDLETFSHLSRDRAAEERVLSDLLQACRRNGIQVTFDVVGHLLEESCDGVHPGPYPTGWWKNDPGTSRREHPLFYAPDLVEKIRSDSIDHEICTHTYSHVLADEVSDKTLNRDLTAARAAHEEQGLPSPESIVMPRHREVDYSILSDHGIDVIRTPIKKYNPEIKNPFQKYWWIATRNHPPCEIRLSQGLLETTCTPHPSLSSTILPSGQRRPSPYFRLLPRPVRERLHRRYLRDAIGLAAEEDEHVHLWTHLHNIANDSQWRAIKPTLDDLGRCQEQGDAEILRMCDLREVVE</sequence>
<gene>
    <name evidence="2" type="ORF">C463_14695</name>
</gene>
<comment type="caution">
    <text evidence="2">The sequence shown here is derived from an EMBL/GenBank/DDBJ whole genome shotgun (WGS) entry which is preliminary data.</text>
</comment>
<dbReference type="GO" id="GO:0005975">
    <property type="term" value="P:carbohydrate metabolic process"/>
    <property type="evidence" value="ECO:0007669"/>
    <property type="project" value="InterPro"/>
</dbReference>
<name>M0E0V9_9EURY</name>
<dbReference type="STRING" id="1227465.C463_14695"/>
<dbReference type="Proteomes" id="UP000011586">
    <property type="component" value="Unassembled WGS sequence"/>
</dbReference>
<proteinExistence type="predicted"/>